<comment type="caution">
    <text evidence="10">The sequence shown here is derived from an EMBL/GenBank/DDBJ whole genome shotgun (WGS) entry which is preliminary data.</text>
</comment>
<feature type="domain" description="RNA-binding S4" evidence="8">
    <location>
        <begin position="98"/>
        <end position="162"/>
    </location>
</feature>
<evidence type="ECO:0000313" key="10">
    <source>
        <dbReference type="EMBL" id="TET11923.1"/>
    </source>
</evidence>
<proteinExistence type="inferred from homology"/>
<organism evidence="10 11">
    <name type="scientific">Aerophobetes bacterium</name>
    <dbReference type="NCBI Taxonomy" id="2030807"/>
    <lineage>
        <taxon>Bacteria</taxon>
        <taxon>Candidatus Aerophobota</taxon>
    </lineage>
</organism>
<dbReference type="GO" id="GO:0003735">
    <property type="term" value="F:structural constituent of ribosome"/>
    <property type="evidence" value="ECO:0007669"/>
    <property type="project" value="InterPro"/>
</dbReference>
<keyword evidence="2 7" id="KW-0699">rRNA-binding</keyword>
<dbReference type="PANTHER" id="PTHR11831:SF4">
    <property type="entry name" value="SMALL RIBOSOMAL SUBUNIT PROTEIN US4M"/>
    <property type="match status" value="1"/>
</dbReference>
<evidence type="ECO:0000256" key="7">
    <source>
        <dbReference type="HAMAP-Rule" id="MF_01306"/>
    </source>
</evidence>
<dbReference type="SMART" id="SM00363">
    <property type="entry name" value="S4"/>
    <property type="match status" value="1"/>
</dbReference>
<evidence type="ECO:0000256" key="1">
    <source>
        <dbReference type="ARBA" id="ARBA00007465"/>
    </source>
</evidence>
<dbReference type="HAMAP" id="MF_01306_B">
    <property type="entry name" value="Ribosomal_uS4_B"/>
    <property type="match status" value="1"/>
</dbReference>
<name>A0A523S1K8_UNCAE</name>
<reference evidence="10 11" key="1">
    <citation type="submission" date="2019-03" db="EMBL/GenBank/DDBJ databases">
        <title>Metabolic potential of uncultured bacteria and archaea associated with petroleum seepage in deep-sea sediments.</title>
        <authorList>
            <person name="Dong X."/>
            <person name="Hubert C."/>
        </authorList>
    </citation>
    <scope>NUCLEOTIDE SEQUENCE [LARGE SCALE GENOMIC DNA]</scope>
    <source>
        <strain evidence="10">E44_bin7</strain>
    </source>
</reference>
<dbReference type="GO" id="GO:0006412">
    <property type="term" value="P:translation"/>
    <property type="evidence" value="ECO:0007669"/>
    <property type="project" value="UniProtKB-UniRule"/>
</dbReference>
<dbReference type="EMBL" id="SOKJ01000120">
    <property type="protein sequence ID" value="TET11923.1"/>
    <property type="molecule type" value="Genomic_DNA"/>
</dbReference>
<evidence type="ECO:0000259" key="8">
    <source>
        <dbReference type="SMART" id="SM00363"/>
    </source>
</evidence>
<dbReference type="SMART" id="SM01390">
    <property type="entry name" value="Ribosomal_S4"/>
    <property type="match status" value="1"/>
</dbReference>
<evidence type="ECO:0000313" key="11">
    <source>
        <dbReference type="Proteomes" id="UP000316360"/>
    </source>
</evidence>
<evidence type="ECO:0000256" key="2">
    <source>
        <dbReference type="ARBA" id="ARBA00022730"/>
    </source>
</evidence>
<comment type="function">
    <text evidence="7">With S5 and S12 plays an important role in translational accuracy.</text>
</comment>
<dbReference type="InterPro" id="IPR005709">
    <property type="entry name" value="Ribosomal_uS4_bac-type"/>
</dbReference>
<dbReference type="CDD" id="cd00165">
    <property type="entry name" value="S4"/>
    <property type="match status" value="1"/>
</dbReference>
<dbReference type="FunFam" id="3.10.290.10:FF:000001">
    <property type="entry name" value="30S ribosomal protein S4"/>
    <property type="match status" value="1"/>
</dbReference>
<gene>
    <name evidence="7 10" type="primary">rpsD</name>
    <name evidence="10" type="ORF">E3J84_02260</name>
</gene>
<keyword evidence="4 7" id="KW-0689">Ribosomal protein</keyword>
<dbReference type="Pfam" id="PF01479">
    <property type="entry name" value="S4"/>
    <property type="match status" value="1"/>
</dbReference>
<evidence type="ECO:0000256" key="6">
    <source>
        <dbReference type="ARBA" id="ARBA00035254"/>
    </source>
</evidence>
<dbReference type="InterPro" id="IPR001912">
    <property type="entry name" value="Ribosomal_uS4_N"/>
</dbReference>
<feature type="domain" description="Small ribosomal subunit protein uS4 N-terminal" evidence="9">
    <location>
        <begin position="3"/>
        <end position="97"/>
    </location>
</feature>
<dbReference type="Gene3D" id="1.10.1050.10">
    <property type="entry name" value="Ribosomal Protein S4 Delta 41, Chain A, domain 1"/>
    <property type="match status" value="1"/>
</dbReference>
<keyword evidence="5 7" id="KW-0687">Ribonucleoprotein</keyword>
<dbReference type="GO" id="GO:0019843">
    <property type="term" value="F:rRNA binding"/>
    <property type="evidence" value="ECO:0007669"/>
    <property type="project" value="UniProtKB-UniRule"/>
</dbReference>
<protein>
    <recommendedName>
        <fullName evidence="6 7">Small ribosomal subunit protein uS4</fullName>
    </recommendedName>
</protein>
<evidence type="ECO:0000259" key="9">
    <source>
        <dbReference type="SMART" id="SM01390"/>
    </source>
</evidence>
<dbReference type="NCBIfam" id="NF003717">
    <property type="entry name" value="PRK05327.1"/>
    <property type="match status" value="1"/>
</dbReference>
<dbReference type="GO" id="GO:0042274">
    <property type="term" value="P:ribosomal small subunit biogenesis"/>
    <property type="evidence" value="ECO:0007669"/>
    <property type="project" value="TreeGrafter"/>
</dbReference>
<dbReference type="SUPFAM" id="SSF55174">
    <property type="entry name" value="Alpha-L RNA-binding motif"/>
    <property type="match status" value="1"/>
</dbReference>
<dbReference type="InterPro" id="IPR022801">
    <property type="entry name" value="Ribosomal_uS4"/>
</dbReference>
<comment type="subunit">
    <text evidence="7">Part of the 30S ribosomal subunit. Contacts protein S5. The interaction surface between S4 and S5 is involved in control of translational fidelity.</text>
</comment>
<dbReference type="Gene3D" id="3.10.290.10">
    <property type="entry name" value="RNA-binding S4 domain"/>
    <property type="match status" value="1"/>
</dbReference>
<dbReference type="AlphaFoldDB" id="A0A523S1K8"/>
<dbReference type="Proteomes" id="UP000316360">
    <property type="component" value="Unassembled WGS sequence"/>
</dbReference>
<dbReference type="InterPro" id="IPR002942">
    <property type="entry name" value="S4_RNA-bd"/>
</dbReference>
<accession>A0A523S1K8</accession>
<evidence type="ECO:0000256" key="5">
    <source>
        <dbReference type="ARBA" id="ARBA00023274"/>
    </source>
</evidence>
<evidence type="ECO:0000256" key="3">
    <source>
        <dbReference type="ARBA" id="ARBA00022884"/>
    </source>
</evidence>
<dbReference type="GO" id="GO:0015935">
    <property type="term" value="C:small ribosomal subunit"/>
    <property type="evidence" value="ECO:0007669"/>
    <property type="project" value="InterPro"/>
</dbReference>
<sequence>MAVVKDSACRQCRREKEKLFLKGQKCFSDKCAMEKKPYAPGQRAKRRVVETEYYGQLREKQKAKRYYGVLERQFSNYYKKAVKTRGITGEILLQLLETRLDNIVYMLGFATSRAQSRQLINHGHILVDGKKVDIGSYPLKEGQEISIAPGSKEIVPILEAKESGGTISVPQWLESDLESLKGKMLRLPEREDIQAPINEQIIVELYSK</sequence>
<comment type="similarity">
    <text evidence="1 7">Belongs to the universal ribosomal protein uS4 family.</text>
</comment>
<comment type="function">
    <text evidence="7">One of the primary rRNA binding proteins, it binds directly to 16S rRNA where it nucleates assembly of the body of the 30S subunit.</text>
</comment>
<evidence type="ECO:0000256" key="4">
    <source>
        <dbReference type="ARBA" id="ARBA00022980"/>
    </source>
</evidence>
<dbReference type="InterPro" id="IPR036986">
    <property type="entry name" value="S4_RNA-bd_sf"/>
</dbReference>
<dbReference type="Pfam" id="PF00163">
    <property type="entry name" value="Ribosomal_S4"/>
    <property type="match status" value="1"/>
</dbReference>
<dbReference type="PANTHER" id="PTHR11831">
    <property type="entry name" value="30S 40S RIBOSOMAL PROTEIN"/>
    <property type="match status" value="1"/>
</dbReference>
<dbReference type="NCBIfam" id="TIGR01017">
    <property type="entry name" value="rpsD_bact"/>
    <property type="match status" value="1"/>
</dbReference>
<keyword evidence="3 7" id="KW-0694">RNA-binding</keyword>
<dbReference type="PROSITE" id="PS50889">
    <property type="entry name" value="S4"/>
    <property type="match status" value="1"/>
</dbReference>